<organism evidence="3 4">
    <name type="scientific">Paenibacillus aurantiacus</name>
    <dbReference type="NCBI Taxonomy" id="1936118"/>
    <lineage>
        <taxon>Bacteria</taxon>
        <taxon>Bacillati</taxon>
        <taxon>Bacillota</taxon>
        <taxon>Bacilli</taxon>
        <taxon>Bacillales</taxon>
        <taxon>Paenibacillaceae</taxon>
        <taxon>Paenibacillus</taxon>
    </lineage>
</organism>
<evidence type="ECO:0000313" key="4">
    <source>
        <dbReference type="Proteomes" id="UP001589747"/>
    </source>
</evidence>
<accession>A0ABV5KID6</accession>
<reference evidence="3 4" key="1">
    <citation type="submission" date="2024-09" db="EMBL/GenBank/DDBJ databases">
        <authorList>
            <person name="Sun Q."/>
            <person name="Mori K."/>
        </authorList>
    </citation>
    <scope>NUCLEOTIDE SEQUENCE [LARGE SCALE GENOMIC DNA]</scope>
    <source>
        <strain evidence="3 4">TISTR 2452</strain>
    </source>
</reference>
<name>A0ABV5KID6_9BACL</name>
<keyword evidence="2" id="KW-0175">Coiled coil</keyword>
<comment type="similarity">
    <text evidence="1">Belongs to the WXG100 family.</text>
</comment>
<dbReference type="NCBIfam" id="TIGR03930">
    <property type="entry name" value="WXG100_ESAT6"/>
    <property type="match status" value="1"/>
</dbReference>
<dbReference type="Proteomes" id="UP001589747">
    <property type="component" value="Unassembled WGS sequence"/>
</dbReference>
<sequence length="103" mass="11722">MANKAMRVETTTLKKSAEFIEDKTAKYEAEYNKIYTEIENLRVSWSGQSSDALNKQLAGYKNDFQELAKVLKEYAKHLKTTAEKIEKTEESLKNAASKLNAGR</sequence>
<comment type="caution">
    <text evidence="3">The sequence shown here is derived from an EMBL/GenBank/DDBJ whole genome shotgun (WGS) entry which is preliminary data.</text>
</comment>
<dbReference type="RefSeq" id="WP_377489971.1">
    <property type="nucleotide sequence ID" value="NZ_JBHMDO010000008.1"/>
</dbReference>
<evidence type="ECO:0000313" key="3">
    <source>
        <dbReference type="EMBL" id="MFB9324992.1"/>
    </source>
</evidence>
<feature type="coiled-coil region" evidence="2">
    <location>
        <begin position="71"/>
        <end position="98"/>
    </location>
</feature>
<dbReference type="Pfam" id="PF06013">
    <property type="entry name" value="WXG100"/>
    <property type="match status" value="1"/>
</dbReference>
<dbReference type="EMBL" id="JBHMDO010000008">
    <property type="protein sequence ID" value="MFB9324992.1"/>
    <property type="molecule type" value="Genomic_DNA"/>
</dbReference>
<dbReference type="SUPFAM" id="SSF140453">
    <property type="entry name" value="EsxAB dimer-like"/>
    <property type="match status" value="1"/>
</dbReference>
<evidence type="ECO:0000256" key="1">
    <source>
        <dbReference type="RuleBase" id="RU362001"/>
    </source>
</evidence>
<dbReference type="Gene3D" id="1.10.287.1060">
    <property type="entry name" value="ESAT-6-like"/>
    <property type="match status" value="1"/>
</dbReference>
<keyword evidence="4" id="KW-1185">Reference proteome</keyword>
<dbReference type="InterPro" id="IPR036689">
    <property type="entry name" value="ESAT-6-like_sf"/>
</dbReference>
<dbReference type="InterPro" id="IPR010310">
    <property type="entry name" value="T7SS_ESAT-6-like"/>
</dbReference>
<proteinExistence type="inferred from homology"/>
<evidence type="ECO:0000256" key="2">
    <source>
        <dbReference type="SAM" id="Coils"/>
    </source>
</evidence>
<gene>
    <name evidence="3" type="ORF">ACFFSY_03535</name>
</gene>
<protein>
    <recommendedName>
        <fullName evidence="1">ESAT-6-like protein</fullName>
    </recommendedName>
</protein>